<dbReference type="Proteomes" id="UP000271098">
    <property type="component" value="Unassembled WGS sequence"/>
</dbReference>
<dbReference type="GO" id="GO:0006941">
    <property type="term" value="P:striated muscle contraction"/>
    <property type="evidence" value="ECO:0007669"/>
    <property type="project" value="TreeGrafter"/>
</dbReference>
<dbReference type="GO" id="GO:0042383">
    <property type="term" value="C:sarcolemma"/>
    <property type="evidence" value="ECO:0007669"/>
    <property type="project" value="TreeGrafter"/>
</dbReference>
<evidence type="ECO:0000256" key="1">
    <source>
        <dbReference type="SAM" id="MobiDB-lite"/>
    </source>
</evidence>
<dbReference type="WBParaSite" id="GPUH_0000662401-mRNA-1">
    <property type="protein sequence ID" value="GPUH_0000662401-mRNA-1"/>
    <property type="gene ID" value="GPUH_0000662401"/>
</dbReference>
<dbReference type="GO" id="GO:0030018">
    <property type="term" value="C:Z disc"/>
    <property type="evidence" value="ECO:0007669"/>
    <property type="project" value="TreeGrafter"/>
</dbReference>
<evidence type="ECO:0000313" key="3">
    <source>
        <dbReference type="Proteomes" id="UP000271098"/>
    </source>
</evidence>
<dbReference type="InterPro" id="IPR015925">
    <property type="entry name" value="Ryanodine_IP3_receptor"/>
</dbReference>
<dbReference type="PANTHER" id="PTHR46399:SF8">
    <property type="entry name" value="B30.2_SPRY DOMAIN-CONTAINING PROTEIN"/>
    <property type="match status" value="1"/>
</dbReference>
<evidence type="ECO:0000313" key="4">
    <source>
        <dbReference type="WBParaSite" id="GPUH_0000662401-mRNA-1"/>
    </source>
</evidence>
<feature type="region of interest" description="Disordered" evidence="1">
    <location>
        <begin position="1"/>
        <end position="33"/>
    </location>
</feature>
<organism evidence="4">
    <name type="scientific">Gongylonema pulchrum</name>
    <dbReference type="NCBI Taxonomy" id="637853"/>
    <lineage>
        <taxon>Eukaryota</taxon>
        <taxon>Metazoa</taxon>
        <taxon>Ecdysozoa</taxon>
        <taxon>Nematoda</taxon>
        <taxon>Chromadorea</taxon>
        <taxon>Rhabditida</taxon>
        <taxon>Spirurina</taxon>
        <taxon>Spiruromorpha</taxon>
        <taxon>Spiruroidea</taxon>
        <taxon>Gongylonematidae</taxon>
        <taxon>Gongylonema</taxon>
    </lineage>
</organism>
<dbReference type="OrthoDB" id="300855at2759"/>
<reference evidence="4" key="1">
    <citation type="submission" date="2016-06" db="UniProtKB">
        <authorList>
            <consortium name="WormBaseParasite"/>
        </authorList>
    </citation>
    <scope>IDENTIFICATION</scope>
</reference>
<feature type="compositionally biased region" description="Basic and acidic residues" evidence="1">
    <location>
        <begin position="15"/>
        <end position="33"/>
    </location>
</feature>
<dbReference type="AlphaFoldDB" id="A0A183DD24"/>
<protein>
    <submittedName>
        <fullName evidence="4">GIT domain-containing protein</fullName>
    </submittedName>
</protein>
<dbReference type="GO" id="GO:0005790">
    <property type="term" value="C:smooth endoplasmic reticulum"/>
    <property type="evidence" value="ECO:0007669"/>
    <property type="project" value="TreeGrafter"/>
</dbReference>
<dbReference type="GO" id="GO:0014808">
    <property type="term" value="P:release of sequestered calcium ion into cytosol by sarcoplasmic reticulum"/>
    <property type="evidence" value="ECO:0007669"/>
    <property type="project" value="TreeGrafter"/>
</dbReference>
<sequence>MKQRSLRGGDGSRGSPEKTEPSTERVKSESERGSVEKRFAYNLLEKLIQYLEQASTKMKTIKPSQELTRRNSFKKEGQDVKFFEKVSICGPFLQFSLSMFAYRNAVLFCFAYIDNCTSG</sequence>
<proteinExistence type="predicted"/>
<dbReference type="EMBL" id="UYRT01015815">
    <property type="protein sequence ID" value="VDK55334.1"/>
    <property type="molecule type" value="Genomic_DNA"/>
</dbReference>
<name>A0A183DD24_9BILA</name>
<evidence type="ECO:0000313" key="2">
    <source>
        <dbReference type="EMBL" id="VDK55334.1"/>
    </source>
</evidence>
<accession>A0A183DD24</accession>
<dbReference type="PANTHER" id="PTHR46399">
    <property type="entry name" value="B30.2/SPRY DOMAIN-CONTAINING PROTEIN"/>
    <property type="match status" value="1"/>
</dbReference>
<gene>
    <name evidence="2" type="ORF">GPUH_LOCUS6617</name>
</gene>
<keyword evidence="3" id="KW-1185">Reference proteome</keyword>
<dbReference type="GO" id="GO:0005219">
    <property type="term" value="F:ryanodine-sensitive calcium-release channel activity"/>
    <property type="evidence" value="ECO:0007669"/>
    <property type="project" value="TreeGrafter"/>
</dbReference>
<dbReference type="GO" id="GO:0034704">
    <property type="term" value="C:calcium channel complex"/>
    <property type="evidence" value="ECO:0007669"/>
    <property type="project" value="TreeGrafter"/>
</dbReference>
<dbReference type="GO" id="GO:0033017">
    <property type="term" value="C:sarcoplasmic reticulum membrane"/>
    <property type="evidence" value="ECO:0007669"/>
    <property type="project" value="TreeGrafter"/>
</dbReference>
<reference evidence="2 3" key="2">
    <citation type="submission" date="2018-11" db="EMBL/GenBank/DDBJ databases">
        <authorList>
            <consortium name="Pathogen Informatics"/>
        </authorList>
    </citation>
    <scope>NUCLEOTIDE SEQUENCE [LARGE SCALE GENOMIC DNA]</scope>
</reference>